<protein>
    <submittedName>
        <fullName evidence="1">Isoprenoid synthase domain-containing protein</fullName>
    </submittedName>
</protein>
<name>A0ACB8U698_9APHY</name>
<evidence type="ECO:0000313" key="1">
    <source>
        <dbReference type="EMBL" id="KAI0089634.1"/>
    </source>
</evidence>
<accession>A0ACB8U698</accession>
<evidence type="ECO:0000313" key="2">
    <source>
        <dbReference type="Proteomes" id="UP001055072"/>
    </source>
</evidence>
<keyword evidence="2" id="KW-1185">Reference proteome</keyword>
<proteinExistence type="predicted"/>
<dbReference type="Proteomes" id="UP001055072">
    <property type="component" value="Unassembled WGS sequence"/>
</dbReference>
<gene>
    <name evidence="1" type="ORF">BDY19DRAFT_905929</name>
</gene>
<comment type="caution">
    <text evidence="1">The sequence shown here is derived from an EMBL/GenBank/DDBJ whole genome shotgun (WGS) entry which is preliminary data.</text>
</comment>
<dbReference type="EMBL" id="MU274910">
    <property type="protein sequence ID" value="KAI0089634.1"/>
    <property type="molecule type" value="Genomic_DNA"/>
</dbReference>
<sequence>MEFELANAMADKRINTVVRNLPAIPDKNSLYSFTVVKDMNTRTSTTELAEGHAQPEMLYLPETVRDWPWTRMINPYYEEVAHESSVWLKSFKPFKKQSQYAFDLCDFGRLASLVYPHASREHLRAGVDLMNVFFVIDEYTDVEPQQVVREMIEVVIDAIHNPTKPRPEGEVVLGEITRQFWDRAKKTATPGAIQHFVDSFKDYLDTVVIQAGDRDQDKICTVEEYFEVRSDNIGSRSCYAISELHLNIPDYIFYHPVIKELELLITYLLILDNDMASYNREQAAGDDCYNIITIVMRQFNLSLPNAFKWAARYHDEIKTKFLDGLKKVPSWGKELDDQVAMYIDHLARWPRGNDCWNFESGRYFGSKGLEIQKTRYVPLYPKRKRDTHLHKDDVEIAIVDSL</sequence>
<reference evidence="1" key="1">
    <citation type="journal article" date="2021" name="Environ. Microbiol.">
        <title>Gene family expansions and transcriptome signatures uncover fungal adaptations to wood decay.</title>
        <authorList>
            <person name="Hage H."/>
            <person name="Miyauchi S."/>
            <person name="Viragh M."/>
            <person name="Drula E."/>
            <person name="Min B."/>
            <person name="Chaduli D."/>
            <person name="Navarro D."/>
            <person name="Favel A."/>
            <person name="Norest M."/>
            <person name="Lesage-Meessen L."/>
            <person name="Balint B."/>
            <person name="Merenyi Z."/>
            <person name="de Eugenio L."/>
            <person name="Morin E."/>
            <person name="Martinez A.T."/>
            <person name="Baldrian P."/>
            <person name="Stursova M."/>
            <person name="Martinez M.J."/>
            <person name="Novotny C."/>
            <person name="Magnuson J.K."/>
            <person name="Spatafora J.W."/>
            <person name="Maurice S."/>
            <person name="Pangilinan J."/>
            <person name="Andreopoulos W."/>
            <person name="LaButti K."/>
            <person name="Hundley H."/>
            <person name="Na H."/>
            <person name="Kuo A."/>
            <person name="Barry K."/>
            <person name="Lipzen A."/>
            <person name="Henrissat B."/>
            <person name="Riley R."/>
            <person name="Ahrendt S."/>
            <person name="Nagy L.G."/>
            <person name="Grigoriev I.V."/>
            <person name="Martin F."/>
            <person name="Rosso M.N."/>
        </authorList>
    </citation>
    <scope>NUCLEOTIDE SEQUENCE</scope>
    <source>
        <strain evidence="1">CBS 384.51</strain>
    </source>
</reference>
<organism evidence="1 2">
    <name type="scientific">Irpex rosettiformis</name>
    <dbReference type="NCBI Taxonomy" id="378272"/>
    <lineage>
        <taxon>Eukaryota</taxon>
        <taxon>Fungi</taxon>
        <taxon>Dikarya</taxon>
        <taxon>Basidiomycota</taxon>
        <taxon>Agaricomycotina</taxon>
        <taxon>Agaricomycetes</taxon>
        <taxon>Polyporales</taxon>
        <taxon>Irpicaceae</taxon>
        <taxon>Irpex</taxon>
    </lineage>
</organism>